<reference evidence="2 3" key="1">
    <citation type="submission" date="2014-04" db="EMBL/GenBank/DDBJ databases">
        <authorList>
            <consortium name="DOE Joint Genome Institute"/>
            <person name="Kuo A."/>
            <person name="Kohler A."/>
            <person name="Jargeat P."/>
            <person name="Nagy L.G."/>
            <person name="Floudas D."/>
            <person name="Copeland A."/>
            <person name="Barry K.W."/>
            <person name="Cichocki N."/>
            <person name="Veneault-Fourrey C."/>
            <person name="LaButti K."/>
            <person name="Lindquist E.A."/>
            <person name="Lipzen A."/>
            <person name="Lundell T."/>
            <person name="Morin E."/>
            <person name="Murat C."/>
            <person name="Sun H."/>
            <person name="Tunlid A."/>
            <person name="Henrissat B."/>
            <person name="Grigoriev I.V."/>
            <person name="Hibbett D.S."/>
            <person name="Martin F."/>
            <person name="Nordberg H.P."/>
            <person name="Cantor M.N."/>
            <person name="Hua S.X."/>
        </authorList>
    </citation>
    <scope>NUCLEOTIDE SEQUENCE [LARGE SCALE GENOMIC DNA]</scope>
    <source>
        <strain evidence="2 3">Ve08.2h10</strain>
    </source>
</reference>
<dbReference type="OrthoDB" id="2656691at2759"/>
<evidence type="ECO:0000313" key="2">
    <source>
        <dbReference type="EMBL" id="KIK76742.1"/>
    </source>
</evidence>
<reference evidence="3" key="2">
    <citation type="submission" date="2015-01" db="EMBL/GenBank/DDBJ databases">
        <title>Evolutionary Origins and Diversification of the Mycorrhizal Mutualists.</title>
        <authorList>
            <consortium name="DOE Joint Genome Institute"/>
            <consortium name="Mycorrhizal Genomics Consortium"/>
            <person name="Kohler A."/>
            <person name="Kuo A."/>
            <person name="Nagy L.G."/>
            <person name="Floudas D."/>
            <person name="Copeland A."/>
            <person name="Barry K.W."/>
            <person name="Cichocki N."/>
            <person name="Veneault-Fourrey C."/>
            <person name="LaButti K."/>
            <person name="Lindquist E.A."/>
            <person name="Lipzen A."/>
            <person name="Lundell T."/>
            <person name="Morin E."/>
            <person name="Murat C."/>
            <person name="Riley R."/>
            <person name="Ohm R."/>
            <person name="Sun H."/>
            <person name="Tunlid A."/>
            <person name="Henrissat B."/>
            <person name="Grigoriev I.V."/>
            <person name="Hibbett D.S."/>
            <person name="Martin F."/>
        </authorList>
    </citation>
    <scope>NUCLEOTIDE SEQUENCE [LARGE SCALE GENOMIC DNA]</scope>
    <source>
        <strain evidence="3">Ve08.2h10</strain>
    </source>
</reference>
<evidence type="ECO:0000313" key="3">
    <source>
        <dbReference type="Proteomes" id="UP000054538"/>
    </source>
</evidence>
<sequence>MVPPALHCDPSELELSRALGTNASTHQGPSGSGSIDYRKSQVEYDSHGWYNNQAVGDINNAPPLAAPTSLSSAEVYDLEQAPVRAAASVPGQTPHSNLSGPGSQLPHAPTTLQGSHVLGLLPQDPISVSDPAGEAALTCKWRATNGSICGASITGSTVPQHLVQHGITKLSFDTLIECHWCPNGSKPMKRESIVRHVRGVHLHLTRKSAHRQSARSPRGS</sequence>
<protein>
    <submittedName>
        <fullName evidence="2">Uncharacterized protein</fullName>
    </submittedName>
</protein>
<dbReference type="AlphaFoldDB" id="A0A0D0C0A3"/>
<evidence type="ECO:0000256" key="1">
    <source>
        <dbReference type="SAM" id="MobiDB-lite"/>
    </source>
</evidence>
<proteinExistence type="predicted"/>
<dbReference type="HOGENOM" id="CLU_1256404_0_0_1"/>
<gene>
    <name evidence="2" type="ORF">PAXRUDRAFT_413549</name>
</gene>
<feature type="compositionally biased region" description="Polar residues" evidence="1">
    <location>
        <begin position="90"/>
        <end position="102"/>
    </location>
</feature>
<feature type="region of interest" description="Disordered" evidence="1">
    <location>
        <begin position="85"/>
        <end position="105"/>
    </location>
</feature>
<keyword evidence="3" id="KW-1185">Reference proteome</keyword>
<dbReference type="InParanoid" id="A0A0D0C0A3"/>
<dbReference type="EMBL" id="KN827317">
    <property type="protein sequence ID" value="KIK76742.1"/>
    <property type="molecule type" value="Genomic_DNA"/>
</dbReference>
<organism evidence="2 3">
    <name type="scientific">Paxillus rubicundulus Ve08.2h10</name>
    <dbReference type="NCBI Taxonomy" id="930991"/>
    <lineage>
        <taxon>Eukaryota</taxon>
        <taxon>Fungi</taxon>
        <taxon>Dikarya</taxon>
        <taxon>Basidiomycota</taxon>
        <taxon>Agaricomycotina</taxon>
        <taxon>Agaricomycetes</taxon>
        <taxon>Agaricomycetidae</taxon>
        <taxon>Boletales</taxon>
        <taxon>Paxilineae</taxon>
        <taxon>Paxillaceae</taxon>
        <taxon>Paxillus</taxon>
    </lineage>
</organism>
<name>A0A0D0C0A3_9AGAM</name>
<dbReference type="Proteomes" id="UP000054538">
    <property type="component" value="Unassembled WGS sequence"/>
</dbReference>
<accession>A0A0D0C0A3</accession>